<evidence type="ECO:0000313" key="7">
    <source>
        <dbReference type="Proteomes" id="UP000542689"/>
    </source>
</evidence>
<reference evidence="6 7" key="1">
    <citation type="submission" date="2019-09" db="EMBL/GenBank/DDBJ databases">
        <title>Bird 10,000 Genomes (B10K) Project - Family phase.</title>
        <authorList>
            <person name="Zhang G."/>
        </authorList>
    </citation>
    <scope>NUCLEOTIDE SEQUENCE [LARGE SCALE GENOMIC DNA]</scope>
    <source>
        <strain evidence="6">B10K-DU-029-41</strain>
        <tissue evidence="6">Liver</tissue>
    </source>
</reference>
<evidence type="ECO:0000313" key="6">
    <source>
        <dbReference type="EMBL" id="NWW66453.1"/>
    </source>
</evidence>
<keyword evidence="4" id="KW-0460">Magnesium</keyword>
<feature type="active site" description="Proton acceptor" evidence="3">
    <location>
        <position position="129"/>
    </location>
</feature>
<dbReference type="InterPro" id="IPR050198">
    <property type="entry name" value="Non-receptor_tyrosine_kinases"/>
</dbReference>
<keyword evidence="2" id="KW-0067">ATP-binding</keyword>
<feature type="non-terminal residue" evidence="6">
    <location>
        <position position="1"/>
    </location>
</feature>
<gene>
    <name evidence="6" type="primary">Yrk_0</name>
    <name evidence="6" type="ORF">IFRKOW_R01784</name>
</gene>
<evidence type="ECO:0000256" key="1">
    <source>
        <dbReference type="ARBA" id="ARBA00022741"/>
    </source>
</evidence>
<dbReference type="GO" id="GO:0004713">
    <property type="term" value="F:protein tyrosine kinase activity"/>
    <property type="evidence" value="ECO:0007669"/>
    <property type="project" value="InterPro"/>
</dbReference>
<keyword evidence="6" id="KW-0808">Transferase</keyword>
<dbReference type="PANTHER" id="PTHR24418">
    <property type="entry name" value="TYROSINE-PROTEIN KINASE"/>
    <property type="match status" value="1"/>
</dbReference>
<dbReference type="PRINTS" id="PR00109">
    <property type="entry name" value="TYRKINASE"/>
</dbReference>
<comment type="caution">
    <text evidence="6">The sequence shown here is derived from an EMBL/GenBank/DDBJ whole genome shotgun (WGS) entry which is preliminary data.</text>
</comment>
<keyword evidence="6" id="KW-0418">Kinase</keyword>
<dbReference type="SUPFAM" id="SSF56112">
    <property type="entry name" value="Protein kinase-like (PK-like)"/>
    <property type="match status" value="1"/>
</dbReference>
<dbReference type="InterPro" id="IPR008266">
    <property type="entry name" value="Tyr_kinase_AS"/>
</dbReference>
<feature type="non-terminal residue" evidence="6">
    <location>
        <position position="276"/>
    </location>
</feature>
<proteinExistence type="predicted"/>
<dbReference type="InterPro" id="IPR001245">
    <property type="entry name" value="Ser-Thr/Tyr_kinase_cat_dom"/>
</dbReference>
<dbReference type="GO" id="GO:0005524">
    <property type="term" value="F:ATP binding"/>
    <property type="evidence" value="ECO:0007669"/>
    <property type="project" value="UniProtKB-KW"/>
</dbReference>
<dbReference type="EMBL" id="VZRS01012541">
    <property type="protein sequence ID" value="NWW66453.1"/>
    <property type="molecule type" value="Genomic_DNA"/>
</dbReference>
<protein>
    <submittedName>
        <fullName evidence="6">YRK kinase</fullName>
    </submittedName>
</protein>
<evidence type="ECO:0000259" key="5">
    <source>
        <dbReference type="PROSITE" id="PS50011"/>
    </source>
</evidence>
<dbReference type="PIRSF" id="PIRSF000615">
    <property type="entry name" value="TyrPK_CSF1-R"/>
    <property type="match status" value="1"/>
</dbReference>
<dbReference type="GO" id="GO:0046872">
    <property type="term" value="F:metal ion binding"/>
    <property type="evidence" value="ECO:0007669"/>
    <property type="project" value="UniProtKB-KW"/>
</dbReference>
<dbReference type="Gene3D" id="1.10.510.10">
    <property type="entry name" value="Transferase(Phosphotransferase) domain 1"/>
    <property type="match status" value="1"/>
</dbReference>
<sequence length="276" mass="31126">GTWNGTTKVAVKTLKPGTMSPEAFLEEAQIMKRLRHDKLVQLYAVVSEEPIYIVTEFMSQGSLLDFLKDGDGRYLKLPQLVDMAAQVPGGWNRVGVPPQGCTGGLHCSIPPQIAAGMAYIERMNYIHRDLRAANILVGDNLVCKIADFGLARLIEDDEYTARQGAKFPIKWTAPEAALFGRFTIKSDVWSFGILLTELVTKGRVPYPGMNNREVLEQVERGYRMQCPGSCPQSLHEVMVQCWKREPEERPTFEYLQSFLEDYFTATEPQYQPGDNQ</sequence>
<dbReference type="Pfam" id="PF07714">
    <property type="entry name" value="PK_Tyr_Ser-Thr"/>
    <property type="match status" value="1"/>
</dbReference>
<dbReference type="AlphaFoldDB" id="A0A7K6PYB7"/>
<organism evidence="6 7">
    <name type="scientific">Ifrita kowaldi</name>
    <name type="common">blue-capped ifrita</name>
    <dbReference type="NCBI Taxonomy" id="461245"/>
    <lineage>
        <taxon>Eukaryota</taxon>
        <taxon>Metazoa</taxon>
        <taxon>Chordata</taxon>
        <taxon>Craniata</taxon>
        <taxon>Vertebrata</taxon>
        <taxon>Euteleostomi</taxon>
        <taxon>Archelosauria</taxon>
        <taxon>Archosauria</taxon>
        <taxon>Dinosauria</taxon>
        <taxon>Saurischia</taxon>
        <taxon>Theropoda</taxon>
        <taxon>Coelurosauria</taxon>
        <taxon>Aves</taxon>
        <taxon>Neognathae</taxon>
        <taxon>Neoaves</taxon>
        <taxon>Telluraves</taxon>
        <taxon>Australaves</taxon>
        <taxon>Passeriformes</taxon>
        <taxon>Corvoidea</taxon>
        <taxon>Cinclosomatidae</taxon>
        <taxon>Ifrita</taxon>
    </lineage>
</organism>
<evidence type="ECO:0000256" key="3">
    <source>
        <dbReference type="PIRSR" id="PIRSR000615-1"/>
    </source>
</evidence>
<dbReference type="SMART" id="SM00219">
    <property type="entry name" value="TyrKc"/>
    <property type="match status" value="1"/>
</dbReference>
<feature type="binding site" evidence="4">
    <location>
        <position position="134"/>
    </location>
    <ligand>
        <name>Mg(2+)</name>
        <dbReference type="ChEBI" id="CHEBI:18420"/>
    </ligand>
</feature>
<name>A0A7K6PYB7_9CORV</name>
<evidence type="ECO:0000256" key="2">
    <source>
        <dbReference type="ARBA" id="ARBA00022840"/>
    </source>
</evidence>
<keyword evidence="4" id="KW-0479">Metal-binding</keyword>
<dbReference type="InterPro" id="IPR020635">
    <property type="entry name" value="Tyr_kinase_cat_dom"/>
</dbReference>
<keyword evidence="1" id="KW-0547">Nucleotide-binding</keyword>
<dbReference type="PROSITE" id="PS00109">
    <property type="entry name" value="PROTEIN_KINASE_TYR"/>
    <property type="match status" value="1"/>
</dbReference>
<evidence type="ECO:0000256" key="4">
    <source>
        <dbReference type="PIRSR" id="PIRSR000615-3"/>
    </source>
</evidence>
<feature type="binding site" evidence="4">
    <location>
        <position position="147"/>
    </location>
    <ligand>
        <name>Mg(2+)</name>
        <dbReference type="ChEBI" id="CHEBI:18420"/>
    </ligand>
</feature>
<dbReference type="PROSITE" id="PS50011">
    <property type="entry name" value="PROTEIN_KINASE_DOM"/>
    <property type="match status" value="1"/>
</dbReference>
<accession>A0A7K6PYB7</accession>
<keyword evidence="7" id="KW-1185">Reference proteome</keyword>
<feature type="domain" description="Protein kinase" evidence="5">
    <location>
        <begin position="1"/>
        <end position="263"/>
    </location>
</feature>
<dbReference type="FunFam" id="1.10.510.10:FF:000004">
    <property type="entry name" value="Tyrosine-protein kinase"/>
    <property type="match status" value="1"/>
</dbReference>
<dbReference type="InterPro" id="IPR000719">
    <property type="entry name" value="Prot_kinase_dom"/>
</dbReference>
<dbReference type="Proteomes" id="UP000542689">
    <property type="component" value="Unassembled WGS sequence"/>
</dbReference>
<dbReference type="InterPro" id="IPR011009">
    <property type="entry name" value="Kinase-like_dom_sf"/>
</dbReference>